<evidence type="ECO:0000256" key="6">
    <source>
        <dbReference type="ARBA" id="ARBA00023136"/>
    </source>
</evidence>
<evidence type="ECO:0000256" key="7">
    <source>
        <dbReference type="RuleBase" id="RU369079"/>
    </source>
</evidence>
<protein>
    <recommendedName>
        <fullName evidence="7">TRAP transporter large permease protein</fullName>
    </recommendedName>
</protein>
<comment type="caution">
    <text evidence="7">Lacks conserved residue(s) required for the propagation of feature annotation.</text>
</comment>
<feature type="transmembrane region" description="Helical" evidence="7">
    <location>
        <begin position="316"/>
        <end position="336"/>
    </location>
</feature>
<comment type="subunit">
    <text evidence="7">The complex comprises the extracytoplasmic solute receptor protein and the two transmembrane proteins.</text>
</comment>
<proteinExistence type="inferred from homology"/>
<evidence type="ECO:0000256" key="4">
    <source>
        <dbReference type="ARBA" id="ARBA00022692"/>
    </source>
</evidence>
<keyword evidence="10" id="KW-1185">Reference proteome</keyword>
<dbReference type="GO" id="GO:0022857">
    <property type="term" value="F:transmembrane transporter activity"/>
    <property type="evidence" value="ECO:0007669"/>
    <property type="project" value="UniProtKB-UniRule"/>
</dbReference>
<feature type="transmembrane region" description="Helical" evidence="7">
    <location>
        <begin position="101"/>
        <end position="129"/>
    </location>
</feature>
<dbReference type="NCBIfam" id="TIGR00786">
    <property type="entry name" value="dctM"/>
    <property type="match status" value="1"/>
</dbReference>
<comment type="similarity">
    <text evidence="7">Belongs to the TRAP transporter large permease family.</text>
</comment>
<keyword evidence="6 7" id="KW-0472">Membrane</keyword>
<dbReference type="AlphaFoldDB" id="A0A7C9TIF3"/>
<organism evidence="9 10">
    <name type="scientific">Ideonella livida</name>
    <dbReference type="NCBI Taxonomy" id="2707176"/>
    <lineage>
        <taxon>Bacteria</taxon>
        <taxon>Pseudomonadati</taxon>
        <taxon>Pseudomonadota</taxon>
        <taxon>Betaproteobacteria</taxon>
        <taxon>Burkholderiales</taxon>
        <taxon>Sphaerotilaceae</taxon>
        <taxon>Ideonella</taxon>
    </lineage>
</organism>
<dbReference type="InterPro" id="IPR004681">
    <property type="entry name" value="TRAP_DctM"/>
</dbReference>
<comment type="function">
    <text evidence="7">Part of the tripartite ATP-independent periplasmic (TRAP) transport system.</text>
</comment>
<evidence type="ECO:0000313" key="9">
    <source>
        <dbReference type="EMBL" id="NDY90404.1"/>
    </source>
</evidence>
<feature type="transmembrane region" description="Helical" evidence="7">
    <location>
        <begin position="343"/>
        <end position="362"/>
    </location>
</feature>
<gene>
    <name evidence="9" type="ORF">G3A44_04240</name>
</gene>
<dbReference type="PIRSF" id="PIRSF006066">
    <property type="entry name" value="HI0050"/>
    <property type="match status" value="1"/>
</dbReference>
<comment type="caution">
    <text evidence="9">The sequence shown here is derived from an EMBL/GenBank/DDBJ whole genome shotgun (WGS) entry which is preliminary data.</text>
</comment>
<feature type="transmembrane region" description="Helical" evidence="7">
    <location>
        <begin position="229"/>
        <end position="262"/>
    </location>
</feature>
<keyword evidence="2" id="KW-1003">Cell membrane</keyword>
<dbReference type="PANTHER" id="PTHR33362:SF5">
    <property type="entry name" value="C4-DICARBOXYLATE TRAP TRANSPORTER LARGE PERMEASE PROTEIN DCTM"/>
    <property type="match status" value="1"/>
</dbReference>
<keyword evidence="5 7" id="KW-1133">Transmembrane helix</keyword>
<feature type="transmembrane region" description="Helical" evidence="7">
    <location>
        <begin position="141"/>
        <end position="166"/>
    </location>
</feature>
<name>A0A7C9TIF3_9BURK</name>
<evidence type="ECO:0000259" key="8">
    <source>
        <dbReference type="Pfam" id="PF06808"/>
    </source>
</evidence>
<feature type="transmembrane region" description="Helical" evidence="7">
    <location>
        <begin position="368"/>
        <end position="390"/>
    </location>
</feature>
<feature type="transmembrane region" description="Helical" evidence="7">
    <location>
        <begin position="411"/>
        <end position="436"/>
    </location>
</feature>
<evidence type="ECO:0000256" key="1">
    <source>
        <dbReference type="ARBA" id="ARBA00004429"/>
    </source>
</evidence>
<evidence type="ECO:0000256" key="2">
    <source>
        <dbReference type="ARBA" id="ARBA00022475"/>
    </source>
</evidence>
<evidence type="ECO:0000256" key="5">
    <source>
        <dbReference type="ARBA" id="ARBA00022989"/>
    </source>
</evidence>
<sequence>MSTMSIGLTLFAGMLVLMAVRVPIANAMFVPGALGYVALSGWDPLLAHLKGAVYGRVSVYDLSVIPLFMLMGAFAVKGGLSKALFDFANALLGRFRGGMAMAGVLACAAFGSISGSTVATTATIAQVAYPEMRRIGFSGRLATAALATGGTMGVLLPPSVTLMVYAILTEQNITKMFLAAYVPALVAAVGYLIAIAVVVRLHPEQAPAAQAASPAEVLAAAAKVWPIVAIFAVVFGGIYGGLFTATEGAAIGNVLTFAITVLRGEMDRERLMSCVRTTAQTSGMIFLIFIGADMINAALALSQLPAQLADVVAHLQISPVVVMAGIMVFYIILGCVMDEMSMILLTVPTLFPVIMGMDFFGLDGADKALWFGILILTVCEIGMIFPPVGLNVYIMNGLAKDVPMVETYKGVVPFLITDGLRLALLIGFPPVTLWLVHRLAG</sequence>
<keyword evidence="4 7" id="KW-0812">Transmembrane</keyword>
<feature type="transmembrane region" description="Helical" evidence="7">
    <location>
        <begin position="59"/>
        <end position="80"/>
    </location>
</feature>
<reference evidence="9 10" key="1">
    <citation type="submission" date="2020-02" db="EMBL/GenBank/DDBJ databases">
        <title>Ideonella bacterium strain TBM-1.</title>
        <authorList>
            <person name="Chen W.-M."/>
        </authorList>
    </citation>
    <scope>NUCLEOTIDE SEQUENCE [LARGE SCALE GENOMIC DNA]</scope>
    <source>
        <strain evidence="9 10">TBM-1</strain>
    </source>
</reference>
<dbReference type="InterPro" id="IPR010656">
    <property type="entry name" value="DctM"/>
</dbReference>
<keyword evidence="3 7" id="KW-0997">Cell inner membrane</keyword>
<dbReference type="Proteomes" id="UP000484255">
    <property type="component" value="Unassembled WGS sequence"/>
</dbReference>
<accession>A0A7C9TIF3</accession>
<dbReference type="Pfam" id="PF06808">
    <property type="entry name" value="DctM"/>
    <property type="match status" value="1"/>
</dbReference>
<feature type="transmembrane region" description="Helical" evidence="7">
    <location>
        <begin position="178"/>
        <end position="199"/>
    </location>
</feature>
<keyword evidence="7" id="KW-0813">Transport</keyword>
<dbReference type="RefSeq" id="WP_163456255.1">
    <property type="nucleotide sequence ID" value="NZ_JAAGOH010000003.1"/>
</dbReference>
<feature type="domain" description="TRAP C4-dicarboxylate transport system permease DctM subunit" evidence="8">
    <location>
        <begin position="11"/>
        <end position="429"/>
    </location>
</feature>
<evidence type="ECO:0000256" key="3">
    <source>
        <dbReference type="ARBA" id="ARBA00022519"/>
    </source>
</evidence>
<dbReference type="GO" id="GO:0005886">
    <property type="term" value="C:plasma membrane"/>
    <property type="evidence" value="ECO:0007669"/>
    <property type="project" value="UniProtKB-SubCell"/>
</dbReference>
<evidence type="ECO:0000313" key="10">
    <source>
        <dbReference type="Proteomes" id="UP000484255"/>
    </source>
</evidence>
<feature type="transmembrane region" description="Helical" evidence="7">
    <location>
        <begin position="283"/>
        <end position="304"/>
    </location>
</feature>
<dbReference type="PANTHER" id="PTHR33362">
    <property type="entry name" value="SIALIC ACID TRAP TRANSPORTER PERMEASE PROTEIN SIAT-RELATED"/>
    <property type="match status" value="1"/>
</dbReference>
<comment type="subcellular location">
    <subcellularLocation>
        <location evidence="1 7">Cell inner membrane</location>
        <topology evidence="1 7">Multi-pass membrane protein</topology>
    </subcellularLocation>
</comment>
<dbReference type="EMBL" id="JAAGOH010000003">
    <property type="protein sequence ID" value="NDY90404.1"/>
    <property type="molecule type" value="Genomic_DNA"/>
</dbReference>